<evidence type="ECO:0000313" key="1">
    <source>
        <dbReference type="EMBL" id="KAJ7691330.1"/>
    </source>
</evidence>
<proteinExistence type="predicted"/>
<name>A0AAD7GEY0_MYCRO</name>
<protein>
    <submittedName>
        <fullName evidence="1">Uncharacterized protein</fullName>
    </submittedName>
</protein>
<keyword evidence="2" id="KW-1185">Reference proteome</keyword>
<dbReference type="AlphaFoldDB" id="A0AAD7GEY0"/>
<accession>A0AAD7GEY0</accession>
<gene>
    <name evidence="1" type="ORF">B0H17DRAFT_566082</name>
</gene>
<evidence type="ECO:0000313" key="2">
    <source>
        <dbReference type="Proteomes" id="UP001221757"/>
    </source>
</evidence>
<organism evidence="1 2">
    <name type="scientific">Mycena rosella</name>
    <name type="common">Pink bonnet</name>
    <name type="synonym">Agaricus rosellus</name>
    <dbReference type="NCBI Taxonomy" id="1033263"/>
    <lineage>
        <taxon>Eukaryota</taxon>
        <taxon>Fungi</taxon>
        <taxon>Dikarya</taxon>
        <taxon>Basidiomycota</taxon>
        <taxon>Agaricomycotina</taxon>
        <taxon>Agaricomycetes</taxon>
        <taxon>Agaricomycetidae</taxon>
        <taxon>Agaricales</taxon>
        <taxon>Marasmiineae</taxon>
        <taxon>Mycenaceae</taxon>
        <taxon>Mycena</taxon>
    </lineage>
</organism>
<comment type="caution">
    <text evidence="1">The sequence shown here is derived from an EMBL/GenBank/DDBJ whole genome shotgun (WGS) entry which is preliminary data.</text>
</comment>
<sequence length="368" mass="41005">MPLMIVTLTVHYWFAHYDMLPTSIASESRRSSSTSSFYTTTSSSTQWGPGALAGKAVLALGKAVVRGAEYLVISRRISAIKATMPCSDDHISQFRNLERMFDELLELSRPGLYPDDVHAQAMRTILVQIAIEQTHHLRLGIAKWEIPHAELVEFLSEIGAVAIFWKRGFPDPTLVKAYMTALPNGSHPWSPCIGFVAAVAQLNKATFHAVLSARFLEMVLWAAGAQIHAKKTLESQYDDAFNILSHPASSDLHILWTEKVLEIGGSIPSTTLYRLVDEVTIQDAWPVVECRLLEPHARAMLKTAVPFISPDHEMLRQMAPYGIFQATPGFFEDSQQWAGEHQDTEGPSKSHALRECHAKFSALRGSRR</sequence>
<dbReference type="Proteomes" id="UP001221757">
    <property type="component" value="Unassembled WGS sequence"/>
</dbReference>
<reference evidence="1" key="1">
    <citation type="submission" date="2023-03" db="EMBL/GenBank/DDBJ databases">
        <title>Massive genome expansion in bonnet fungi (Mycena s.s.) driven by repeated elements and novel gene families across ecological guilds.</title>
        <authorList>
            <consortium name="Lawrence Berkeley National Laboratory"/>
            <person name="Harder C.B."/>
            <person name="Miyauchi S."/>
            <person name="Viragh M."/>
            <person name="Kuo A."/>
            <person name="Thoen E."/>
            <person name="Andreopoulos B."/>
            <person name="Lu D."/>
            <person name="Skrede I."/>
            <person name="Drula E."/>
            <person name="Henrissat B."/>
            <person name="Morin E."/>
            <person name="Kohler A."/>
            <person name="Barry K."/>
            <person name="LaButti K."/>
            <person name="Morin E."/>
            <person name="Salamov A."/>
            <person name="Lipzen A."/>
            <person name="Mereny Z."/>
            <person name="Hegedus B."/>
            <person name="Baldrian P."/>
            <person name="Stursova M."/>
            <person name="Weitz H."/>
            <person name="Taylor A."/>
            <person name="Grigoriev I.V."/>
            <person name="Nagy L.G."/>
            <person name="Martin F."/>
            <person name="Kauserud H."/>
        </authorList>
    </citation>
    <scope>NUCLEOTIDE SEQUENCE</scope>
    <source>
        <strain evidence="1">CBHHK067</strain>
    </source>
</reference>
<dbReference type="EMBL" id="JARKIE010000059">
    <property type="protein sequence ID" value="KAJ7691330.1"/>
    <property type="molecule type" value="Genomic_DNA"/>
</dbReference>